<feature type="zinc finger region" description="C3H1-type" evidence="5">
    <location>
        <begin position="355"/>
        <end position="383"/>
    </location>
</feature>
<dbReference type="SMART" id="SM00356">
    <property type="entry name" value="ZnF_C3H1"/>
    <property type="match status" value="4"/>
</dbReference>
<dbReference type="EMBL" id="JAVXUO010002594">
    <property type="protein sequence ID" value="KAK2971271.1"/>
    <property type="molecule type" value="Genomic_DNA"/>
</dbReference>
<accession>A0AA88QVA9</accession>
<proteinExistence type="predicted"/>
<dbReference type="InterPro" id="IPR000571">
    <property type="entry name" value="Znf_CCCH"/>
</dbReference>
<feature type="zinc finger region" description="C3H1-type" evidence="5">
    <location>
        <begin position="279"/>
        <end position="307"/>
    </location>
</feature>
<dbReference type="Gene3D" id="2.30.30.1190">
    <property type="match status" value="2"/>
</dbReference>
<evidence type="ECO:0000256" key="4">
    <source>
        <dbReference type="ARBA" id="ARBA00023125"/>
    </source>
</evidence>
<dbReference type="PROSITE" id="PS50103">
    <property type="entry name" value="ZF_C3H1"/>
    <property type="match status" value="3"/>
</dbReference>
<dbReference type="FunFam" id="2.30.30.1190:FF:000004">
    <property type="entry name" value="Zinc finger CCCH domain-containing protein 37"/>
    <property type="match status" value="1"/>
</dbReference>
<keyword evidence="8" id="KW-1185">Reference proteome</keyword>
<organism evidence="7 8">
    <name type="scientific">Escallonia rubra</name>
    <dbReference type="NCBI Taxonomy" id="112253"/>
    <lineage>
        <taxon>Eukaryota</taxon>
        <taxon>Viridiplantae</taxon>
        <taxon>Streptophyta</taxon>
        <taxon>Embryophyta</taxon>
        <taxon>Tracheophyta</taxon>
        <taxon>Spermatophyta</taxon>
        <taxon>Magnoliopsida</taxon>
        <taxon>eudicotyledons</taxon>
        <taxon>Gunneridae</taxon>
        <taxon>Pentapetalae</taxon>
        <taxon>asterids</taxon>
        <taxon>campanulids</taxon>
        <taxon>Escalloniales</taxon>
        <taxon>Escalloniaceae</taxon>
        <taxon>Escallonia</taxon>
    </lineage>
</organism>
<dbReference type="Proteomes" id="UP001187471">
    <property type="component" value="Unassembled WGS sequence"/>
</dbReference>
<keyword evidence="3 5" id="KW-0862">Zinc</keyword>
<dbReference type="PANTHER" id="PTHR12506:SF82">
    <property type="entry name" value="ZINC FINGER CCCH DOMAIN-CONTAINING PROTEIN 64-RELATED"/>
    <property type="match status" value="1"/>
</dbReference>
<dbReference type="AlphaFoldDB" id="A0AA88QVA9"/>
<dbReference type="GO" id="GO:0003729">
    <property type="term" value="F:mRNA binding"/>
    <property type="evidence" value="ECO:0007669"/>
    <property type="project" value="TreeGrafter"/>
</dbReference>
<feature type="domain" description="C3H1-type" evidence="6">
    <location>
        <begin position="279"/>
        <end position="307"/>
    </location>
</feature>
<keyword evidence="4" id="KW-0238">DNA-binding</keyword>
<dbReference type="SUPFAM" id="SSF90229">
    <property type="entry name" value="CCCH zinc finger"/>
    <property type="match status" value="2"/>
</dbReference>
<dbReference type="InterPro" id="IPR050974">
    <property type="entry name" value="Plant_ZF_CCCH"/>
</dbReference>
<reference evidence="7" key="1">
    <citation type="submission" date="2022-12" db="EMBL/GenBank/DDBJ databases">
        <title>Draft genome assemblies for two species of Escallonia (Escalloniales).</title>
        <authorList>
            <person name="Chanderbali A."/>
            <person name="Dervinis C."/>
            <person name="Anghel I."/>
            <person name="Soltis D."/>
            <person name="Soltis P."/>
            <person name="Zapata F."/>
        </authorList>
    </citation>
    <scope>NUCLEOTIDE SEQUENCE</scope>
    <source>
        <strain evidence="7">UCBG92.1500</strain>
        <tissue evidence="7">Leaf</tissue>
    </source>
</reference>
<feature type="domain" description="C3H1-type" evidence="6">
    <location>
        <begin position="171"/>
        <end position="199"/>
    </location>
</feature>
<evidence type="ECO:0000313" key="7">
    <source>
        <dbReference type="EMBL" id="KAK2971271.1"/>
    </source>
</evidence>
<dbReference type="InterPro" id="IPR036855">
    <property type="entry name" value="Znf_CCCH_sf"/>
</dbReference>
<dbReference type="Gene3D" id="4.10.1000.10">
    <property type="entry name" value="Zinc finger, CCCH-type"/>
    <property type="match status" value="1"/>
</dbReference>
<evidence type="ECO:0000313" key="8">
    <source>
        <dbReference type="Proteomes" id="UP001187471"/>
    </source>
</evidence>
<dbReference type="PANTHER" id="PTHR12506">
    <property type="entry name" value="PROTEIN PHOSPHATASE RELATED"/>
    <property type="match status" value="1"/>
</dbReference>
<evidence type="ECO:0000259" key="6">
    <source>
        <dbReference type="PROSITE" id="PS50103"/>
    </source>
</evidence>
<dbReference type="Pfam" id="PF14608">
    <property type="entry name" value="zf-CCCH_2"/>
    <property type="match status" value="1"/>
</dbReference>
<keyword evidence="2 5" id="KW-0863">Zinc-finger</keyword>
<keyword evidence="1 5" id="KW-0479">Metal-binding</keyword>
<protein>
    <recommendedName>
        <fullName evidence="6">C3H1-type domain-containing protein</fullName>
    </recommendedName>
</protein>
<feature type="domain" description="C3H1-type" evidence="6">
    <location>
        <begin position="355"/>
        <end position="383"/>
    </location>
</feature>
<dbReference type="Pfam" id="PF00642">
    <property type="entry name" value="zf-CCCH"/>
    <property type="match status" value="3"/>
</dbReference>
<sequence>MANQLYGYNPTSYGGGAGSLYSSGSIADQYLSSDSSLLGSSRYLGSDLLPSSSLSSYSSISDRGPSMLFNRTDSIVGGYSAASRLSGHLASLASWPGPPGVDVGASAAAAASAVDPLFAGFKRPSSDTIYHQTVLGAHNTIGHSEAWFSANSLAKRPRFESASNLPVYPQRPGEKDCAHYMLTRTCKFGESCKFDHPFWVPEGGIPDWKEVPVDATTESLPERPGEPDCPTQRCKFGLRCKFNHPKAPVNAPENADVSILPERPSEPPCAFLVINLVIILDAILEQFYTKTGKCKFGATCKFHHPKDIFIPSVGQENGGGGQAQAVKNEPIGDMNPVKPLFTPALLHNSKGLPIRLGEVDCPFYLKTGSCKYGATCRYNHPDRYANSAPPAGSAYATSPAANLNIGVVNPAASILQTVDPRLTQTTIGQDEVPCFLLVADYVFNRMKSHAS</sequence>
<evidence type="ECO:0000256" key="2">
    <source>
        <dbReference type="ARBA" id="ARBA00022771"/>
    </source>
</evidence>
<comment type="caution">
    <text evidence="7">The sequence shown here is derived from an EMBL/GenBank/DDBJ whole genome shotgun (WGS) entry which is preliminary data.</text>
</comment>
<evidence type="ECO:0000256" key="3">
    <source>
        <dbReference type="ARBA" id="ARBA00022833"/>
    </source>
</evidence>
<gene>
    <name evidence="7" type="ORF">RJ640_005100</name>
</gene>
<dbReference type="GO" id="GO:0003677">
    <property type="term" value="F:DNA binding"/>
    <property type="evidence" value="ECO:0007669"/>
    <property type="project" value="UniProtKB-KW"/>
</dbReference>
<dbReference type="GO" id="GO:0008270">
    <property type="term" value="F:zinc ion binding"/>
    <property type="evidence" value="ECO:0007669"/>
    <property type="project" value="UniProtKB-KW"/>
</dbReference>
<evidence type="ECO:0000256" key="5">
    <source>
        <dbReference type="PROSITE-ProRule" id="PRU00723"/>
    </source>
</evidence>
<feature type="zinc finger region" description="C3H1-type" evidence="5">
    <location>
        <begin position="171"/>
        <end position="199"/>
    </location>
</feature>
<name>A0AA88QVA9_9ASTE</name>
<evidence type="ECO:0000256" key="1">
    <source>
        <dbReference type="ARBA" id="ARBA00022723"/>
    </source>
</evidence>